<evidence type="ECO:0000313" key="4">
    <source>
        <dbReference type="EMBL" id="PKU65034.1"/>
    </source>
</evidence>
<proteinExistence type="inferred from homology"/>
<dbReference type="AlphaFoldDB" id="A0A2I0VNP4"/>
<dbReference type="Pfam" id="PF00561">
    <property type="entry name" value="Abhydrolase_1"/>
    <property type="match status" value="1"/>
</dbReference>
<dbReference type="Gene3D" id="3.40.50.1820">
    <property type="entry name" value="alpha/beta hydrolase"/>
    <property type="match status" value="1"/>
</dbReference>
<dbReference type="InterPro" id="IPR000073">
    <property type="entry name" value="AB_hydrolase_1"/>
</dbReference>
<dbReference type="SMR" id="A0A2I0VNP4"/>
<keyword evidence="5" id="KW-1185">Reference proteome</keyword>
<evidence type="ECO:0000256" key="1">
    <source>
        <dbReference type="ARBA" id="ARBA00008645"/>
    </source>
</evidence>
<dbReference type="OrthoDB" id="408373at2759"/>
<gene>
    <name evidence="4" type="primary">KAI2</name>
    <name evidence="4" type="ORF">MA16_Dca004649</name>
</gene>
<comment type="similarity">
    <text evidence="1">Belongs to the AB hydrolase superfamily.</text>
</comment>
<dbReference type="Proteomes" id="UP000233837">
    <property type="component" value="Unassembled WGS sequence"/>
</dbReference>
<dbReference type="STRING" id="906689.A0A2I0VNP4"/>
<dbReference type="InterPro" id="IPR029058">
    <property type="entry name" value="AB_hydrolase_fold"/>
</dbReference>
<evidence type="ECO:0000259" key="3">
    <source>
        <dbReference type="Pfam" id="PF00561"/>
    </source>
</evidence>
<protein>
    <submittedName>
        <fullName evidence="4">Putative esterase KAI2</fullName>
    </submittedName>
</protein>
<dbReference type="SUPFAM" id="SSF53474">
    <property type="entry name" value="alpha/beta-Hydrolases"/>
    <property type="match status" value="1"/>
</dbReference>
<sequence length="258" mass="28802">MNSRLIGNGEITLVLSHGYGASQAVWDEVVPKLSKRYQLFLFDWCFSEAVKPPLTFDSSKDFSFEGFADELISLLDNYKLKCVVFVGHSMAGMVGCLASIKRPDLFSHLVLVGASPRYVNSDDYQGGFQLTDVENILTNIQTNFQAWAEEFAPMASGITDQIHLKKLIDSFKGMNPTAALPLAKMIFLSDQRHVLEHVKLPCTIIQGTEDIVVPVVVGDYMKCKLKGETSLVNIDKNAHFPQITSPKKFVEILRKILK</sequence>
<keyword evidence="2" id="KW-0378">Hydrolase</keyword>
<reference evidence="4 5" key="1">
    <citation type="journal article" date="2016" name="Sci. Rep.">
        <title>The Dendrobium catenatum Lindl. genome sequence provides insights into polysaccharide synthase, floral development and adaptive evolution.</title>
        <authorList>
            <person name="Zhang G.Q."/>
            <person name="Xu Q."/>
            <person name="Bian C."/>
            <person name="Tsai W.C."/>
            <person name="Yeh C.M."/>
            <person name="Liu K.W."/>
            <person name="Yoshida K."/>
            <person name="Zhang L.S."/>
            <person name="Chang S.B."/>
            <person name="Chen F."/>
            <person name="Shi Y."/>
            <person name="Su Y.Y."/>
            <person name="Zhang Y.Q."/>
            <person name="Chen L.J."/>
            <person name="Yin Y."/>
            <person name="Lin M."/>
            <person name="Huang H."/>
            <person name="Deng H."/>
            <person name="Wang Z.W."/>
            <person name="Zhu S.L."/>
            <person name="Zhao X."/>
            <person name="Deng C."/>
            <person name="Niu S.C."/>
            <person name="Huang J."/>
            <person name="Wang M."/>
            <person name="Liu G.H."/>
            <person name="Yang H.J."/>
            <person name="Xiao X.J."/>
            <person name="Hsiao Y.Y."/>
            <person name="Wu W.L."/>
            <person name="Chen Y.Y."/>
            <person name="Mitsuda N."/>
            <person name="Ohme-Takagi M."/>
            <person name="Luo Y.B."/>
            <person name="Van de Peer Y."/>
            <person name="Liu Z.J."/>
        </authorList>
    </citation>
    <scope>NUCLEOTIDE SEQUENCE [LARGE SCALE GENOMIC DNA]</scope>
    <source>
        <tissue evidence="4">The whole plant</tissue>
    </source>
</reference>
<organism evidence="4 5">
    <name type="scientific">Dendrobium catenatum</name>
    <dbReference type="NCBI Taxonomy" id="906689"/>
    <lineage>
        <taxon>Eukaryota</taxon>
        <taxon>Viridiplantae</taxon>
        <taxon>Streptophyta</taxon>
        <taxon>Embryophyta</taxon>
        <taxon>Tracheophyta</taxon>
        <taxon>Spermatophyta</taxon>
        <taxon>Magnoliopsida</taxon>
        <taxon>Liliopsida</taxon>
        <taxon>Asparagales</taxon>
        <taxon>Orchidaceae</taxon>
        <taxon>Epidendroideae</taxon>
        <taxon>Malaxideae</taxon>
        <taxon>Dendrobiinae</taxon>
        <taxon>Dendrobium</taxon>
    </lineage>
</organism>
<name>A0A2I0VNP4_9ASPA</name>
<evidence type="ECO:0000256" key="2">
    <source>
        <dbReference type="ARBA" id="ARBA00022801"/>
    </source>
</evidence>
<dbReference type="PANTHER" id="PTHR43039">
    <property type="entry name" value="ESTERASE-RELATED"/>
    <property type="match status" value="1"/>
</dbReference>
<reference evidence="4 5" key="2">
    <citation type="journal article" date="2017" name="Nature">
        <title>The Apostasia genome and the evolution of orchids.</title>
        <authorList>
            <person name="Zhang G.Q."/>
            <person name="Liu K.W."/>
            <person name="Li Z."/>
            <person name="Lohaus R."/>
            <person name="Hsiao Y.Y."/>
            <person name="Niu S.C."/>
            <person name="Wang J.Y."/>
            <person name="Lin Y.C."/>
            <person name="Xu Q."/>
            <person name="Chen L.J."/>
            <person name="Yoshida K."/>
            <person name="Fujiwara S."/>
            <person name="Wang Z.W."/>
            <person name="Zhang Y.Q."/>
            <person name="Mitsuda N."/>
            <person name="Wang M."/>
            <person name="Liu G.H."/>
            <person name="Pecoraro L."/>
            <person name="Huang H.X."/>
            <person name="Xiao X.J."/>
            <person name="Lin M."/>
            <person name="Wu X.Y."/>
            <person name="Wu W.L."/>
            <person name="Chen Y.Y."/>
            <person name="Chang S.B."/>
            <person name="Sakamoto S."/>
            <person name="Ohme-Takagi M."/>
            <person name="Yagi M."/>
            <person name="Zeng S.J."/>
            <person name="Shen C.Y."/>
            <person name="Yeh C.M."/>
            <person name="Luo Y.B."/>
            <person name="Tsai W.C."/>
            <person name="Van de Peer Y."/>
            <person name="Liu Z.J."/>
        </authorList>
    </citation>
    <scope>NUCLEOTIDE SEQUENCE [LARGE SCALE GENOMIC DNA]</scope>
    <source>
        <tissue evidence="4">The whole plant</tissue>
    </source>
</reference>
<dbReference type="EMBL" id="KZ503378">
    <property type="protein sequence ID" value="PKU65034.1"/>
    <property type="molecule type" value="Genomic_DNA"/>
</dbReference>
<dbReference type="GO" id="GO:0016787">
    <property type="term" value="F:hydrolase activity"/>
    <property type="evidence" value="ECO:0007669"/>
    <property type="project" value="UniProtKB-KW"/>
</dbReference>
<dbReference type="FunFam" id="3.40.50.1820:FF:000042">
    <property type="entry name" value="probable strigolactone esterase DAD2"/>
    <property type="match status" value="1"/>
</dbReference>
<evidence type="ECO:0000313" key="5">
    <source>
        <dbReference type="Proteomes" id="UP000233837"/>
    </source>
</evidence>
<accession>A0A2I0VNP4</accession>
<feature type="domain" description="AB hydrolase-1" evidence="3">
    <location>
        <begin position="12"/>
        <end position="246"/>
    </location>
</feature>